<dbReference type="InterPro" id="IPR000847">
    <property type="entry name" value="LysR_HTH_N"/>
</dbReference>
<comment type="caution">
    <text evidence="6">The sequence shown here is derived from an EMBL/GenBank/DDBJ whole genome shotgun (WGS) entry which is preliminary data.</text>
</comment>
<dbReference type="InterPro" id="IPR036390">
    <property type="entry name" value="WH_DNA-bd_sf"/>
</dbReference>
<evidence type="ECO:0000256" key="1">
    <source>
        <dbReference type="ARBA" id="ARBA00009437"/>
    </source>
</evidence>
<comment type="similarity">
    <text evidence="1">Belongs to the LysR transcriptional regulatory family.</text>
</comment>
<dbReference type="InterPro" id="IPR036388">
    <property type="entry name" value="WH-like_DNA-bd_sf"/>
</dbReference>
<keyword evidence="2" id="KW-0805">Transcription regulation</keyword>
<dbReference type="CDD" id="cd05466">
    <property type="entry name" value="PBP2_LTTR_substrate"/>
    <property type="match status" value="1"/>
</dbReference>
<dbReference type="Pfam" id="PF03466">
    <property type="entry name" value="LysR_substrate"/>
    <property type="match status" value="1"/>
</dbReference>
<gene>
    <name evidence="6" type="ORF">JOC54_002561</name>
</gene>
<dbReference type="RefSeq" id="WP_204466568.1">
    <property type="nucleotide sequence ID" value="NZ_JAFBCV010000007.1"/>
</dbReference>
<dbReference type="Pfam" id="PF00126">
    <property type="entry name" value="HTH_1"/>
    <property type="match status" value="1"/>
</dbReference>
<evidence type="ECO:0000313" key="6">
    <source>
        <dbReference type="EMBL" id="MBM7839290.1"/>
    </source>
</evidence>
<dbReference type="GO" id="GO:0003677">
    <property type="term" value="F:DNA binding"/>
    <property type="evidence" value="ECO:0007669"/>
    <property type="project" value="UniProtKB-KW"/>
</dbReference>
<accession>A0ABS2SUU5</accession>
<keyword evidence="3 6" id="KW-0238">DNA-binding</keyword>
<evidence type="ECO:0000256" key="3">
    <source>
        <dbReference type="ARBA" id="ARBA00023125"/>
    </source>
</evidence>
<reference evidence="6" key="1">
    <citation type="submission" date="2021-01" db="EMBL/GenBank/DDBJ databases">
        <title>Genomic Encyclopedia of Type Strains, Phase IV (KMG-IV): sequencing the most valuable type-strain genomes for metagenomic binning, comparative biology and taxonomic classification.</title>
        <authorList>
            <person name="Goeker M."/>
        </authorList>
    </citation>
    <scope>NUCLEOTIDE SEQUENCE</scope>
    <source>
        <strain evidence="6">DSM 21943</strain>
    </source>
</reference>
<dbReference type="Gene3D" id="1.10.10.10">
    <property type="entry name" value="Winged helix-like DNA-binding domain superfamily/Winged helix DNA-binding domain"/>
    <property type="match status" value="1"/>
</dbReference>
<evidence type="ECO:0000259" key="5">
    <source>
        <dbReference type="PROSITE" id="PS50931"/>
    </source>
</evidence>
<dbReference type="SUPFAM" id="SSF46785">
    <property type="entry name" value="Winged helix' DNA-binding domain"/>
    <property type="match status" value="1"/>
</dbReference>
<protein>
    <submittedName>
        <fullName evidence="6">DNA-binding transcriptional LysR family regulator</fullName>
    </submittedName>
</protein>
<dbReference type="PRINTS" id="PR00039">
    <property type="entry name" value="HTHLYSR"/>
</dbReference>
<organism evidence="6 7">
    <name type="scientific">Shouchella xiaoxiensis</name>
    <dbReference type="NCBI Taxonomy" id="766895"/>
    <lineage>
        <taxon>Bacteria</taxon>
        <taxon>Bacillati</taxon>
        <taxon>Bacillota</taxon>
        <taxon>Bacilli</taxon>
        <taxon>Bacillales</taxon>
        <taxon>Bacillaceae</taxon>
        <taxon>Shouchella</taxon>
    </lineage>
</organism>
<name>A0ABS2SUU5_9BACI</name>
<dbReference type="PANTHER" id="PTHR30419:SF28">
    <property type="entry name" value="HTH-TYPE TRANSCRIPTIONAL REGULATOR BSDA"/>
    <property type="match status" value="1"/>
</dbReference>
<dbReference type="Proteomes" id="UP001179280">
    <property type="component" value="Unassembled WGS sequence"/>
</dbReference>
<dbReference type="PROSITE" id="PS50931">
    <property type="entry name" value="HTH_LYSR"/>
    <property type="match status" value="1"/>
</dbReference>
<keyword evidence="7" id="KW-1185">Reference proteome</keyword>
<proteinExistence type="inferred from homology"/>
<sequence length="296" mass="33887">MDLKRLRYFREIAKQGQITKAAKSLHMAQPPLSQQLRIFEEELNVMLFERKGRRLLLTEAGEALYQRSEHLLDELDELEKEIRETGLGLRGTLRLGAVKSCFAYLPERMKKFHKRYPNVSFSLRQGDSYLISELVKAREVEIGLIRMPLNLDNFDYYHLVKEPYVVVYPSSFQQFAAPSIDLTELATTPLLLLHRISGTGQYEQIIEAFTNKGLHPQILCECPDVSMLLSLVSSGLGVTIVPKSTLLAFQPPHTSVTAIRQTQLETESAFIWLRDRYLSKAALRFIESCIQNNESP</sequence>
<dbReference type="Gene3D" id="3.40.190.290">
    <property type="match status" value="1"/>
</dbReference>
<dbReference type="InterPro" id="IPR005119">
    <property type="entry name" value="LysR_subst-bd"/>
</dbReference>
<dbReference type="EMBL" id="JAFBCV010000007">
    <property type="protein sequence ID" value="MBM7839290.1"/>
    <property type="molecule type" value="Genomic_DNA"/>
</dbReference>
<evidence type="ECO:0000256" key="2">
    <source>
        <dbReference type="ARBA" id="ARBA00023015"/>
    </source>
</evidence>
<dbReference type="PANTHER" id="PTHR30419">
    <property type="entry name" value="HTH-TYPE TRANSCRIPTIONAL REGULATOR YBHD"/>
    <property type="match status" value="1"/>
</dbReference>
<evidence type="ECO:0000256" key="4">
    <source>
        <dbReference type="ARBA" id="ARBA00023163"/>
    </source>
</evidence>
<dbReference type="InterPro" id="IPR050950">
    <property type="entry name" value="HTH-type_LysR_regulators"/>
</dbReference>
<feature type="domain" description="HTH lysR-type" evidence="5">
    <location>
        <begin position="1"/>
        <end position="58"/>
    </location>
</feature>
<dbReference type="SUPFAM" id="SSF53850">
    <property type="entry name" value="Periplasmic binding protein-like II"/>
    <property type="match status" value="1"/>
</dbReference>
<evidence type="ECO:0000313" key="7">
    <source>
        <dbReference type="Proteomes" id="UP001179280"/>
    </source>
</evidence>
<keyword evidence="4" id="KW-0804">Transcription</keyword>